<dbReference type="AlphaFoldDB" id="A0A8S3IGP2"/>
<comment type="caution">
    <text evidence="5">The sequence shown here is derived from an EMBL/GenBank/DDBJ whole genome shotgun (WGS) entry which is preliminary data.</text>
</comment>
<feature type="non-terminal residue" evidence="5">
    <location>
        <position position="1"/>
    </location>
</feature>
<reference evidence="5" key="1">
    <citation type="submission" date="2021-02" db="EMBL/GenBank/DDBJ databases">
        <authorList>
            <person name="Nowell W R."/>
        </authorList>
    </citation>
    <scope>NUCLEOTIDE SEQUENCE</scope>
</reference>
<gene>
    <name evidence="5" type="ORF">GIL414_LOCUS75602</name>
</gene>
<sequence>DDFESDSDLLIACIILQKQIDHINGKKENIIVPSVRMRQFREKNQEDPGPTSSAFSTPVILPMTIQSNISHLRMTALSKSSSTISNSKIHGIRSAETMTATNSVPMIAPIKLIETSAMTLTNLCLLCRSKEKHLACIPCGHFVTCIPCSHTLRSCPKCRREIRAFVRVFI</sequence>
<accession>A0A8S3IGP2</accession>
<keyword evidence="2" id="KW-0862">Zinc</keyword>
<dbReference type="Proteomes" id="UP000681720">
    <property type="component" value="Unassembled WGS sequence"/>
</dbReference>
<proteinExistence type="predicted"/>
<evidence type="ECO:0000256" key="3">
    <source>
        <dbReference type="PROSITE-ProRule" id="PRU00175"/>
    </source>
</evidence>
<feature type="domain" description="RING-type" evidence="4">
    <location>
        <begin position="124"/>
        <end position="159"/>
    </location>
</feature>
<dbReference type="Pfam" id="PF13920">
    <property type="entry name" value="zf-C3HC4_3"/>
    <property type="match status" value="1"/>
</dbReference>
<protein>
    <recommendedName>
        <fullName evidence="4">RING-type domain-containing protein</fullName>
    </recommendedName>
</protein>
<evidence type="ECO:0000256" key="1">
    <source>
        <dbReference type="ARBA" id="ARBA00022771"/>
    </source>
</evidence>
<name>A0A8S3IGP2_9BILA</name>
<evidence type="ECO:0000256" key="2">
    <source>
        <dbReference type="ARBA" id="ARBA00022833"/>
    </source>
</evidence>
<dbReference type="GO" id="GO:0008270">
    <property type="term" value="F:zinc ion binding"/>
    <property type="evidence" value="ECO:0007669"/>
    <property type="project" value="UniProtKB-KW"/>
</dbReference>
<organism evidence="5 6">
    <name type="scientific">Rotaria magnacalcarata</name>
    <dbReference type="NCBI Taxonomy" id="392030"/>
    <lineage>
        <taxon>Eukaryota</taxon>
        <taxon>Metazoa</taxon>
        <taxon>Spiralia</taxon>
        <taxon>Gnathifera</taxon>
        <taxon>Rotifera</taxon>
        <taxon>Eurotatoria</taxon>
        <taxon>Bdelloidea</taxon>
        <taxon>Philodinida</taxon>
        <taxon>Philodinidae</taxon>
        <taxon>Rotaria</taxon>
    </lineage>
</organism>
<dbReference type="EMBL" id="CAJOBJ010343428">
    <property type="protein sequence ID" value="CAF5197940.1"/>
    <property type="molecule type" value="Genomic_DNA"/>
</dbReference>
<evidence type="ECO:0000259" key="4">
    <source>
        <dbReference type="PROSITE" id="PS50089"/>
    </source>
</evidence>
<evidence type="ECO:0000313" key="5">
    <source>
        <dbReference type="EMBL" id="CAF5197940.1"/>
    </source>
</evidence>
<dbReference type="Gene3D" id="3.30.40.10">
    <property type="entry name" value="Zinc/RING finger domain, C3HC4 (zinc finger)"/>
    <property type="match status" value="1"/>
</dbReference>
<keyword evidence="1 3" id="KW-0479">Metal-binding</keyword>
<dbReference type="InterPro" id="IPR001841">
    <property type="entry name" value="Znf_RING"/>
</dbReference>
<dbReference type="PROSITE" id="PS50089">
    <property type="entry name" value="ZF_RING_2"/>
    <property type="match status" value="1"/>
</dbReference>
<keyword evidence="1 3" id="KW-0863">Zinc-finger</keyword>
<dbReference type="InterPro" id="IPR013083">
    <property type="entry name" value="Znf_RING/FYVE/PHD"/>
</dbReference>
<evidence type="ECO:0000313" key="6">
    <source>
        <dbReference type="Proteomes" id="UP000681720"/>
    </source>
</evidence>